<dbReference type="RefSeq" id="WP_188956097.1">
    <property type="nucleotide sequence ID" value="NZ_BMIB01000004.1"/>
</dbReference>
<reference evidence="1" key="1">
    <citation type="journal article" date="2014" name="Int. J. Syst. Evol. Microbiol.">
        <title>Complete genome sequence of Corynebacterium casei LMG S-19264T (=DSM 44701T), isolated from a smear-ripened cheese.</title>
        <authorList>
            <consortium name="US DOE Joint Genome Institute (JGI-PGF)"/>
            <person name="Walter F."/>
            <person name="Albersmeier A."/>
            <person name="Kalinowski J."/>
            <person name="Ruckert C."/>
        </authorList>
    </citation>
    <scope>NUCLEOTIDE SEQUENCE</scope>
    <source>
        <strain evidence="1">CGMCC 1.15290</strain>
    </source>
</reference>
<organism evidence="1 2">
    <name type="scientific">Filimonas zeae</name>
    <dbReference type="NCBI Taxonomy" id="1737353"/>
    <lineage>
        <taxon>Bacteria</taxon>
        <taxon>Pseudomonadati</taxon>
        <taxon>Bacteroidota</taxon>
        <taxon>Chitinophagia</taxon>
        <taxon>Chitinophagales</taxon>
        <taxon>Chitinophagaceae</taxon>
        <taxon>Filimonas</taxon>
    </lineage>
</organism>
<evidence type="ECO:0000313" key="1">
    <source>
        <dbReference type="EMBL" id="GGH76868.1"/>
    </source>
</evidence>
<accession>A0A917MXT1</accession>
<keyword evidence="2" id="KW-1185">Reference proteome</keyword>
<reference evidence="1" key="2">
    <citation type="submission" date="2020-09" db="EMBL/GenBank/DDBJ databases">
        <authorList>
            <person name="Sun Q."/>
            <person name="Zhou Y."/>
        </authorList>
    </citation>
    <scope>NUCLEOTIDE SEQUENCE</scope>
    <source>
        <strain evidence="1">CGMCC 1.15290</strain>
    </source>
</reference>
<proteinExistence type="predicted"/>
<dbReference type="EMBL" id="BMIB01000004">
    <property type="protein sequence ID" value="GGH76868.1"/>
    <property type="molecule type" value="Genomic_DNA"/>
</dbReference>
<evidence type="ECO:0000313" key="2">
    <source>
        <dbReference type="Proteomes" id="UP000627292"/>
    </source>
</evidence>
<comment type="caution">
    <text evidence="1">The sequence shown here is derived from an EMBL/GenBank/DDBJ whole genome shotgun (WGS) entry which is preliminary data.</text>
</comment>
<sequence length="117" mass="13866">MTSNKIHFTMSDFLYCHNPLDEDFGEYVLHLPQPNALIKVILLDEQDAIESDEFVHKTFVYDDGDIVEEYQFVFTPFAPLDKTIYTEDLIISILDAAWDYWVDVLQWEDEDDEDDDY</sequence>
<protein>
    <submittedName>
        <fullName evidence="1">Uncharacterized protein</fullName>
    </submittedName>
</protein>
<name>A0A917MXT1_9BACT</name>
<dbReference type="Proteomes" id="UP000627292">
    <property type="component" value="Unassembled WGS sequence"/>
</dbReference>
<dbReference type="AlphaFoldDB" id="A0A917MXT1"/>
<gene>
    <name evidence="1" type="ORF">GCM10011379_42360</name>
</gene>